<keyword evidence="1" id="KW-0807">Transducer</keyword>
<dbReference type="InterPro" id="IPR000014">
    <property type="entry name" value="PAS"/>
</dbReference>
<dbReference type="GO" id="GO:0006935">
    <property type="term" value="P:chemotaxis"/>
    <property type="evidence" value="ECO:0007669"/>
    <property type="project" value="InterPro"/>
</dbReference>
<dbReference type="PANTHER" id="PTHR32089:SF112">
    <property type="entry name" value="LYSOZYME-LIKE PROTEIN-RELATED"/>
    <property type="match status" value="1"/>
</dbReference>
<dbReference type="SUPFAM" id="SSF58104">
    <property type="entry name" value="Methyl-accepting chemotaxis protein (MCP) signaling domain"/>
    <property type="match status" value="1"/>
</dbReference>
<dbReference type="GO" id="GO:0016020">
    <property type="term" value="C:membrane"/>
    <property type="evidence" value="ECO:0007669"/>
    <property type="project" value="InterPro"/>
</dbReference>
<dbReference type="InterPro" id="IPR035965">
    <property type="entry name" value="PAS-like_dom_sf"/>
</dbReference>
<evidence type="ECO:0008006" key="6">
    <source>
        <dbReference type="Google" id="ProtNLM"/>
    </source>
</evidence>
<dbReference type="Gene3D" id="1.10.287.950">
    <property type="entry name" value="Methyl-accepting chemotaxis protein"/>
    <property type="match status" value="1"/>
</dbReference>
<dbReference type="SUPFAM" id="SSF55785">
    <property type="entry name" value="PYP-like sensor domain (PAS domain)"/>
    <property type="match status" value="1"/>
</dbReference>
<evidence type="ECO:0000256" key="1">
    <source>
        <dbReference type="ARBA" id="ARBA00023224"/>
    </source>
</evidence>
<evidence type="ECO:0000259" key="3">
    <source>
        <dbReference type="PROSITE" id="PS50111"/>
    </source>
</evidence>
<proteinExistence type="inferred from homology"/>
<dbReference type="Pfam" id="PF08447">
    <property type="entry name" value="PAS_3"/>
    <property type="match status" value="1"/>
</dbReference>
<dbReference type="PROSITE" id="PS50111">
    <property type="entry name" value="CHEMOTAXIS_TRANSDUC_2"/>
    <property type="match status" value="1"/>
</dbReference>
<dbReference type="InterPro" id="IPR004089">
    <property type="entry name" value="MCPsignal_dom"/>
</dbReference>
<dbReference type="CDD" id="cd00130">
    <property type="entry name" value="PAS"/>
    <property type="match status" value="1"/>
</dbReference>
<dbReference type="InterPro" id="IPR013655">
    <property type="entry name" value="PAS_fold_3"/>
</dbReference>
<protein>
    <recommendedName>
        <fullName evidence="6">Methyl-accepting transducer domain-containing protein</fullName>
    </recommendedName>
</protein>
<name>A0A0F9USA9_9ZZZZ</name>
<gene>
    <name evidence="5" type="ORF">LCGC14_0172310</name>
</gene>
<feature type="domain" description="PAS" evidence="4">
    <location>
        <begin position="3"/>
        <end position="57"/>
    </location>
</feature>
<comment type="similarity">
    <text evidence="2">Belongs to the methyl-accepting chemotaxis (MCP) protein family.</text>
</comment>
<dbReference type="AlphaFoldDB" id="A0A0F9USA9"/>
<dbReference type="PANTHER" id="PTHR32089">
    <property type="entry name" value="METHYL-ACCEPTING CHEMOTAXIS PROTEIN MCPB"/>
    <property type="match status" value="1"/>
</dbReference>
<dbReference type="Pfam" id="PF00015">
    <property type="entry name" value="MCPsignal"/>
    <property type="match status" value="1"/>
</dbReference>
<dbReference type="SMART" id="SM00091">
    <property type="entry name" value="PAS"/>
    <property type="match status" value="1"/>
</dbReference>
<reference evidence="5" key="1">
    <citation type="journal article" date="2015" name="Nature">
        <title>Complex archaea that bridge the gap between prokaryotes and eukaryotes.</title>
        <authorList>
            <person name="Spang A."/>
            <person name="Saw J.H."/>
            <person name="Jorgensen S.L."/>
            <person name="Zaremba-Niedzwiedzka K."/>
            <person name="Martijn J."/>
            <person name="Lind A.E."/>
            <person name="van Eijk R."/>
            <person name="Schleper C."/>
            <person name="Guy L."/>
            <person name="Ettema T.J."/>
        </authorList>
    </citation>
    <scope>NUCLEOTIDE SEQUENCE</scope>
</reference>
<sequence>MSFTEPLPDSLQNPQQWLVLTDSQGLVTYASTAFCLAAGLEQQELLGQPIARLRHPQMPKGPIKDLWETLGRGQSWMGMLKNRRADGSDFWVDAYISPIHDTSGKVLEYQAIYRQPDLPTIARTQRIYHLRSQGRQPPQLRWGQLLPGHWQTLLSLLGFSPLIVWSCWQSGFVALLPILSSLALCALLLNWHNRGLNQLATHCRDLVSHPIKQLIYTGRADTIGQIQLSLRLLEIKLVVMVARVHDSSQQVMTHVASANGLLSAGSQGSQTQQDSLAVIASAVEQFSATTREVAANTRNAAKLSSDNRDTGQLGQQRALAAQSSIQSLASELQAASSAVESLDLHSRSIGRILDVIRAIAEQTNLLALNAAIEAARAGENGRGFAVVADEVRTLAQRTQASTDEIQQMIAALQQGTAAVVHAMQQGQRHSHQSVAHVSASTEALTSICTSIDRSDVLNQQIAAASNQQSQAASEISQRLHDVHHVAGNTSQQLRDTLDAAAAVALQVARQQALIAHLQRPALSRRH</sequence>
<dbReference type="SMART" id="SM00283">
    <property type="entry name" value="MA"/>
    <property type="match status" value="1"/>
</dbReference>
<dbReference type="GO" id="GO:0007165">
    <property type="term" value="P:signal transduction"/>
    <property type="evidence" value="ECO:0007669"/>
    <property type="project" value="UniProtKB-KW"/>
</dbReference>
<evidence type="ECO:0000256" key="2">
    <source>
        <dbReference type="ARBA" id="ARBA00029447"/>
    </source>
</evidence>
<evidence type="ECO:0000313" key="5">
    <source>
        <dbReference type="EMBL" id="KKN95995.1"/>
    </source>
</evidence>
<dbReference type="GO" id="GO:0004888">
    <property type="term" value="F:transmembrane signaling receptor activity"/>
    <property type="evidence" value="ECO:0007669"/>
    <property type="project" value="InterPro"/>
</dbReference>
<dbReference type="PRINTS" id="PR00260">
    <property type="entry name" value="CHEMTRNSDUCR"/>
</dbReference>
<accession>A0A0F9USA9</accession>
<feature type="domain" description="Methyl-accepting transducer" evidence="3">
    <location>
        <begin position="247"/>
        <end position="483"/>
    </location>
</feature>
<dbReference type="NCBIfam" id="TIGR00229">
    <property type="entry name" value="sensory_box"/>
    <property type="match status" value="1"/>
</dbReference>
<dbReference type="CDD" id="cd11386">
    <property type="entry name" value="MCP_signal"/>
    <property type="match status" value="1"/>
</dbReference>
<dbReference type="InterPro" id="IPR004090">
    <property type="entry name" value="Chemotax_Me-accpt_rcpt"/>
</dbReference>
<dbReference type="FunFam" id="1.10.287.950:FF:000001">
    <property type="entry name" value="Methyl-accepting chemotaxis sensory transducer"/>
    <property type="match status" value="1"/>
</dbReference>
<comment type="caution">
    <text evidence="5">The sequence shown here is derived from an EMBL/GenBank/DDBJ whole genome shotgun (WGS) entry which is preliminary data.</text>
</comment>
<organism evidence="5">
    <name type="scientific">marine sediment metagenome</name>
    <dbReference type="NCBI Taxonomy" id="412755"/>
    <lineage>
        <taxon>unclassified sequences</taxon>
        <taxon>metagenomes</taxon>
        <taxon>ecological metagenomes</taxon>
    </lineage>
</organism>
<evidence type="ECO:0000259" key="4">
    <source>
        <dbReference type="PROSITE" id="PS50112"/>
    </source>
</evidence>
<dbReference type="Gene3D" id="3.30.450.20">
    <property type="entry name" value="PAS domain"/>
    <property type="match status" value="1"/>
</dbReference>
<dbReference type="PROSITE" id="PS50112">
    <property type="entry name" value="PAS"/>
    <property type="match status" value="1"/>
</dbReference>
<dbReference type="EMBL" id="LAZR01000067">
    <property type="protein sequence ID" value="KKN95995.1"/>
    <property type="molecule type" value="Genomic_DNA"/>
</dbReference>